<accession>A0A2A9NLL0</accession>
<dbReference type="InterPro" id="IPR017359">
    <property type="entry name" value="Phi-like"/>
</dbReference>
<dbReference type="CDD" id="cd24163">
    <property type="entry name" value="RWDD2_C"/>
    <property type="match status" value="1"/>
</dbReference>
<name>A0A2A9NLL0_9AGAR</name>
<protein>
    <recommendedName>
        <fullName evidence="2">Small nuclear ribonucleoprotein Prp3 C-terminal domain-containing protein</fullName>
    </recommendedName>
</protein>
<dbReference type="PANTHER" id="PTHR15955">
    <property type="entry name" value="RWD DOMAIN CONTAINING PROTEIN 2"/>
    <property type="match status" value="1"/>
</dbReference>
<dbReference type="Pfam" id="PF06544">
    <property type="entry name" value="Prp3_C"/>
    <property type="match status" value="1"/>
</dbReference>
<feature type="domain" description="Small nuclear ribonucleoprotein Prp3 C-terminal" evidence="2">
    <location>
        <begin position="285"/>
        <end position="363"/>
    </location>
</feature>
<feature type="region of interest" description="Disordered" evidence="1">
    <location>
        <begin position="362"/>
        <end position="384"/>
    </location>
</feature>
<evidence type="ECO:0000256" key="1">
    <source>
        <dbReference type="SAM" id="MobiDB-lite"/>
    </source>
</evidence>
<feature type="region of interest" description="Disordered" evidence="1">
    <location>
        <begin position="86"/>
        <end position="106"/>
    </location>
</feature>
<gene>
    <name evidence="3" type="ORF">AMATHDRAFT_49354</name>
</gene>
<feature type="region of interest" description="Disordered" evidence="1">
    <location>
        <begin position="49"/>
        <end position="69"/>
    </location>
</feature>
<evidence type="ECO:0000313" key="4">
    <source>
        <dbReference type="Proteomes" id="UP000242287"/>
    </source>
</evidence>
<dbReference type="InterPro" id="IPR010541">
    <property type="entry name" value="Prp3_C"/>
</dbReference>
<evidence type="ECO:0000313" key="3">
    <source>
        <dbReference type="EMBL" id="PFH48636.1"/>
    </source>
</evidence>
<sequence>MEKDLETVARHLHLMEELRLMQCSLLPGEFIRVIDDEEGHVMRMMDVAEEEEEGKDGGENSNDNGDEPVLPLPSLALLLLGIHNGSEGEGKGRGQVKVLGSPSTTSTWSGVKNGKLQVGVDGPPKIWFEVDLCRREEKEERVREEEGDVPGGDEAAKRLVGVVDVKSELYLGRTEQERWQGLVREMRREVDGGAEDVEYPLYELLVLRLLPLVHEEMEKKGIGNDVGTQEGHVETTADLDVSTSSVLDANSAAGIQADDGLGPSLSSTSSIPTPSSNTRYHHALLTSHHLISPNKRRSLQQWSSSLCVSGFAKVGYPGVIYVEGERGRVEEFVANVKAMQWLALRVRFVEPLEKGIMAVGETKEGKGKEEKRGKGGKGEGREGKAEWREFGKVGEVVQEMRRLGREKYVVEMGIGSAGR</sequence>
<dbReference type="EMBL" id="KZ302055">
    <property type="protein sequence ID" value="PFH48636.1"/>
    <property type="molecule type" value="Genomic_DNA"/>
</dbReference>
<dbReference type="InterPro" id="IPR059181">
    <property type="entry name" value="RWDD2A-B_C"/>
</dbReference>
<proteinExistence type="predicted"/>
<reference evidence="3 4" key="1">
    <citation type="submission" date="2014-02" db="EMBL/GenBank/DDBJ databases">
        <title>Transposable element dynamics among asymbiotic and ectomycorrhizal Amanita fungi.</title>
        <authorList>
            <consortium name="DOE Joint Genome Institute"/>
            <person name="Hess J."/>
            <person name="Skrede I."/>
            <person name="Wolfe B."/>
            <person name="LaButti K."/>
            <person name="Ohm R.A."/>
            <person name="Grigoriev I.V."/>
            <person name="Pringle A."/>
        </authorList>
    </citation>
    <scope>NUCLEOTIDE SEQUENCE [LARGE SCALE GENOMIC DNA]</scope>
    <source>
        <strain evidence="3 4">SKay4041</strain>
    </source>
</reference>
<keyword evidence="4" id="KW-1185">Reference proteome</keyword>
<dbReference type="PANTHER" id="PTHR15955:SF8">
    <property type="entry name" value="RWD DOMAIN-CONTAINING PROTEIN 2B-RELATED"/>
    <property type="match status" value="1"/>
</dbReference>
<feature type="compositionally biased region" description="Low complexity" evidence="1">
    <location>
        <begin position="59"/>
        <end position="69"/>
    </location>
</feature>
<dbReference type="Proteomes" id="UP000242287">
    <property type="component" value="Unassembled WGS sequence"/>
</dbReference>
<dbReference type="OrthoDB" id="432412at2759"/>
<evidence type="ECO:0000259" key="2">
    <source>
        <dbReference type="Pfam" id="PF06544"/>
    </source>
</evidence>
<dbReference type="AlphaFoldDB" id="A0A2A9NLL0"/>
<organism evidence="3 4">
    <name type="scientific">Amanita thiersii Skay4041</name>
    <dbReference type="NCBI Taxonomy" id="703135"/>
    <lineage>
        <taxon>Eukaryota</taxon>
        <taxon>Fungi</taxon>
        <taxon>Dikarya</taxon>
        <taxon>Basidiomycota</taxon>
        <taxon>Agaricomycotina</taxon>
        <taxon>Agaricomycetes</taxon>
        <taxon>Agaricomycetidae</taxon>
        <taxon>Agaricales</taxon>
        <taxon>Pluteineae</taxon>
        <taxon>Amanitaceae</taxon>
        <taxon>Amanita</taxon>
    </lineage>
</organism>
<dbReference type="STRING" id="703135.A0A2A9NLL0"/>